<dbReference type="InterPro" id="IPR040442">
    <property type="entry name" value="Pyrv_kinase-like_dom_sf"/>
</dbReference>
<dbReference type="GO" id="GO:0016829">
    <property type="term" value="F:lyase activity"/>
    <property type="evidence" value="ECO:0007669"/>
    <property type="project" value="UniProtKB-KW"/>
</dbReference>
<dbReference type="PANTHER" id="PTHR32308">
    <property type="entry name" value="LYASE BETA SUBUNIT, PUTATIVE (AFU_ORTHOLOGUE AFUA_4G13030)-RELATED"/>
    <property type="match status" value="1"/>
</dbReference>
<keyword evidence="2" id="KW-0479">Metal-binding</keyword>
<evidence type="ECO:0000256" key="2">
    <source>
        <dbReference type="ARBA" id="ARBA00022723"/>
    </source>
</evidence>
<dbReference type="Pfam" id="PF03328">
    <property type="entry name" value="HpcH_HpaI"/>
    <property type="match status" value="1"/>
</dbReference>
<dbReference type="Proteomes" id="UP000826651">
    <property type="component" value="Unassembled WGS sequence"/>
</dbReference>
<name>A0ABS7SAK3_9MICO</name>
<dbReference type="RefSeq" id="WP_308116639.1">
    <property type="nucleotide sequence ID" value="NZ_JAGSHT010000012.1"/>
</dbReference>
<protein>
    <submittedName>
        <fullName evidence="5">CoA ester lyase</fullName>
    </submittedName>
</protein>
<dbReference type="PIRSF" id="PIRSF015582">
    <property type="entry name" value="Cit_lyase_B"/>
    <property type="match status" value="1"/>
</dbReference>
<keyword evidence="5" id="KW-0456">Lyase</keyword>
<evidence type="ECO:0000256" key="3">
    <source>
        <dbReference type="ARBA" id="ARBA00022842"/>
    </source>
</evidence>
<dbReference type="EMBL" id="JAGSHT010000012">
    <property type="protein sequence ID" value="MBZ2197127.1"/>
    <property type="molecule type" value="Genomic_DNA"/>
</dbReference>
<feature type="domain" description="HpcH/HpaI aldolase/citrate lyase" evidence="4">
    <location>
        <begin position="18"/>
        <end position="219"/>
    </location>
</feature>
<reference evidence="5 6" key="1">
    <citation type="submission" date="2021-04" db="EMBL/GenBank/DDBJ databases">
        <title>Ruania sp. nov., isolated from sandy soil of mangrove forest.</title>
        <authorList>
            <person name="Ge X."/>
            <person name="Huang R."/>
            <person name="Liu W."/>
        </authorList>
    </citation>
    <scope>NUCLEOTIDE SEQUENCE [LARGE SCALE GENOMIC DNA]</scope>
    <source>
        <strain evidence="5 6">N2-46</strain>
    </source>
</reference>
<organism evidence="5 6">
    <name type="scientific">Occultella gossypii</name>
    <dbReference type="NCBI Taxonomy" id="2800820"/>
    <lineage>
        <taxon>Bacteria</taxon>
        <taxon>Bacillati</taxon>
        <taxon>Actinomycetota</taxon>
        <taxon>Actinomycetes</taxon>
        <taxon>Micrococcales</taxon>
        <taxon>Ruaniaceae</taxon>
        <taxon>Occultella</taxon>
    </lineage>
</organism>
<comment type="cofactor">
    <cofactor evidence="1">
        <name>Mg(2+)</name>
        <dbReference type="ChEBI" id="CHEBI:18420"/>
    </cofactor>
</comment>
<keyword evidence="6" id="KW-1185">Reference proteome</keyword>
<comment type="caution">
    <text evidence="5">The sequence shown here is derived from an EMBL/GenBank/DDBJ whole genome shotgun (WGS) entry which is preliminary data.</text>
</comment>
<sequence length="279" mass="29090">MTATSPTAGTGTPWGPALLFCPADRPDRFAKAAERADAVILDLEDAVAPERKAQARAALRAEPLDPTRTIVRVNAVDSPEFEADLEALVGTDYRTVMLAKAESPAQVARLGGFEVIALCETALGVVAAPEIAAVPAVRALMWGAEDLLASLGGTSSRAADGSYREVARHARAAVLLAAGAHGKSAIDAVYLDIADLDGLAVEAADANASGFNATACIHPGQVETIRAAYRPSPDQITWARELLAAAAEQPGVFTHRGQMVDEPVLRHARTVLARTGELA</sequence>
<dbReference type="SUPFAM" id="SSF51621">
    <property type="entry name" value="Phosphoenolpyruvate/pyruvate domain"/>
    <property type="match status" value="1"/>
</dbReference>
<dbReference type="PANTHER" id="PTHR32308:SF10">
    <property type="entry name" value="CITRATE LYASE SUBUNIT BETA"/>
    <property type="match status" value="1"/>
</dbReference>
<evidence type="ECO:0000259" key="4">
    <source>
        <dbReference type="Pfam" id="PF03328"/>
    </source>
</evidence>
<evidence type="ECO:0000256" key="1">
    <source>
        <dbReference type="ARBA" id="ARBA00001946"/>
    </source>
</evidence>
<gene>
    <name evidence="5" type="ORF">KCQ71_13250</name>
</gene>
<evidence type="ECO:0000313" key="5">
    <source>
        <dbReference type="EMBL" id="MBZ2197127.1"/>
    </source>
</evidence>
<dbReference type="InterPro" id="IPR005000">
    <property type="entry name" value="Aldolase/citrate-lyase_domain"/>
</dbReference>
<dbReference type="InterPro" id="IPR015813">
    <property type="entry name" value="Pyrv/PenolPyrv_kinase-like_dom"/>
</dbReference>
<dbReference type="InterPro" id="IPR011206">
    <property type="entry name" value="Citrate_lyase_beta/mcl1/mcl2"/>
</dbReference>
<evidence type="ECO:0000313" key="6">
    <source>
        <dbReference type="Proteomes" id="UP000826651"/>
    </source>
</evidence>
<proteinExistence type="predicted"/>
<keyword evidence="3" id="KW-0460">Magnesium</keyword>
<accession>A0ABS7SAK3</accession>
<dbReference type="Gene3D" id="3.20.20.60">
    <property type="entry name" value="Phosphoenolpyruvate-binding domains"/>
    <property type="match status" value="1"/>
</dbReference>